<proteinExistence type="predicted"/>
<evidence type="ECO:0000313" key="3">
    <source>
        <dbReference type="Proteomes" id="UP001172155"/>
    </source>
</evidence>
<name>A0AA40EHF2_9PEZI</name>
<protein>
    <submittedName>
        <fullName evidence="2">Uncharacterized protein</fullName>
    </submittedName>
</protein>
<feature type="region of interest" description="Disordered" evidence="1">
    <location>
        <begin position="88"/>
        <end position="109"/>
    </location>
</feature>
<reference evidence="2" key="1">
    <citation type="submission" date="2023-06" db="EMBL/GenBank/DDBJ databases">
        <title>Genome-scale phylogeny and comparative genomics of the fungal order Sordariales.</title>
        <authorList>
            <consortium name="Lawrence Berkeley National Laboratory"/>
            <person name="Hensen N."/>
            <person name="Bonometti L."/>
            <person name="Westerberg I."/>
            <person name="Brannstrom I.O."/>
            <person name="Guillou S."/>
            <person name="Cros-Aarteil S."/>
            <person name="Calhoun S."/>
            <person name="Haridas S."/>
            <person name="Kuo A."/>
            <person name="Mondo S."/>
            <person name="Pangilinan J."/>
            <person name="Riley R."/>
            <person name="LaButti K."/>
            <person name="Andreopoulos B."/>
            <person name="Lipzen A."/>
            <person name="Chen C."/>
            <person name="Yanf M."/>
            <person name="Daum C."/>
            <person name="Ng V."/>
            <person name="Clum A."/>
            <person name="Steindorff A."/>
            <person name="Ohm R."/>
            <person name="Martin F."/>
            <person name="Silar P."/>
            <person name="Natvig D."/>
            <person name="Lalanne C."/>
            <person name="Gautier V."/>
            <person name="Ament-velasquez S.L."/>
            <person name="Kruys A."/>
            <person name="Hutchinson M.I."/>
            <person name="Powell A.J."/>
            <person name="Barry K."/>
            <person name="Miller A.N."/>
            <person name="Grigoriev I.V."/>
            <person name="Debuchy R."/>
            <person name="Gladieux P."/>
            <person name="Thoren M.H."/>
            <person name="Johannesson H."/>
        </authorList>
    </citation>
    <scope>NUCLEOTIDE SEQUENCE</scope>
    <source>
        <strain evidence="2">SMH3187-1</strain>
    </source>
</reference>
<organism evidence="2 3">
    <name type="scientific">Schizothecium vesticola</name>
    <dbReference type="NCBI Taxonomy" id="314040"/>
    <lineage>
        <taxon>Eukaryota</taxon>
        <taxon>Fungi</taxon>
        <taxon>Dikarya</taxon>
        <taxon>Ascomycota</taxon>
        <taxon>Pezizomycotina</taxon>
        <taxon>Sordariomycetes</taxon>
        <taxon>Sordariomycetidae</taxon>
        <taxon>Sordariales</taxon>
        <taxon>Schizotheciaceae</taxon>
        <taxon>Schizothecium</taxon>
    </lineage>
</organism>
<gene>
    <name evidence="2" type="ORF">B0T18DRAFT_395071</name>
</gene>
<comment type="caution">
    <text evidence="2">The sequence shown here is derived from an EMBL/GenBank/DDBJ whole genome shotgun (WGS) entry which is preliminary data.</text>
</comment>
<accession>A0AA40EHF2</accession>
<evidence type="ECO:0000256" key="1">
    <source>
        <dbReference type="SAM" id="MobiDB-lite"/>
    </source>
</evidence>
<sequence length="109" mass="12146">MCLQTLHTFRCACPLRNDPLCPHHAHLVPHAHVALESSPAPGFAPDGSGWRLRWRPSQPQGHRAWDLVEGEATWARCARYRLVHGAGHTGEEERCPGREIVGSSQNKKV</sequence>
<dbReference type="EMBL" id="JAUKUD010000007">
    <property type="protein sequence ID" value="KAK0738847.1"/>
    <property type="molecule type" value="Genomic_DNA"/>
</dbReference>
<evidence type="ECO:0000313" key="2">
    <source>
        <dbReference type="EMBL" id="KAK0738847.1"/>
    </source>
</evidence>
<dbReference type="Proteomes" id="UP001172155">
    <property type="component" value="Unassembled WGS sequence"/>
</dbReference>
<dbReference type="AlphaFoldDB" id="A0AA40EHF2"/>
<keyword evidence="3" id="KW-1185">Reference proteome</keyword>